<sequence>MWRNYLTVGLRSLMKNRTYAFINILGLAIGMAACLMILLFVRYEFSYDKWLPHAEDVYQVQTWFKNPDTGELSYGQMSTYTSEAALRKDFPQIVSSVYVLASEPVFYKDGQASSTENYRYVNGDLLDTIPLPLVAGTKDALKQVGSAILSETEAVKRFGTTNVVGKTFTVISKGKQRDFRVTGVFKDIPKNSSFSANMIGRMDFPSFFESEPTFLDCWGCNSGWVYVRLKPGSDVKTIQAQMPAWEKRNIPDENSGEARFNAGDYGDWHLINIRDVHLGKAQDASLTVGNDKSSIITFAVIALLILGMAVVNFTNLSTARASQRAREVALRKVLGATRRQLIIQFIGESIIVTFLATVIALAVVELAMPAFSSFLKSDIQVHYLGSDGILLPVLLLVALVGVLGGLYPAFFISRFQPASVLRANKSSAETPGSGRLRQVLVVGQFAVSIGLIVCTTVIYAQTVYARTVDPGYKRDHILQVAEMNRYQLLDKGEMIAERARRVPGVDAVGRTSIGVATDSNNNTGVMIPGKKEPVTIGNYVVDPGFFDAMGLTLVAGRWFDERRPMDDMSLPFPPDDASQRAIAARGVNVVVNELGAQRLGFRHPADAVGKTFRAALVQDEFGLVPVTVVGVVKDSRFRSIKQPLDPIMFLNARAGGGHTHMIVRYHGDPETVRRGLDQMWRGVTTEVPFNAKYSDDIVGKLYEAEDARAKTFAAFALLSVVVGCLGLFGLAAFTAERRTKEIGIRKVMGARTRDIVRLLVWQFTRPVIIANLIAWPVAWWLMRNWLNKFDDRITLGPTPFVLAGLLALVIAIGTIAAHAIKVASANPIRALRYE</sequence>
<evidence type="ECO:0000256" key="1">
    <source>
        <dbReference type="ARBA" id="ARBA00004651"/>
    </source>
</evidence>
<organism evidence="9 10">
    <name type="scientific">Sphingomonas changbaiensis NBRC 104936</name>
    <dbReference type="NCBI Taxonomy" id="1219043"/>
    <lineage>
        <taxon>Bacteria</taxon>
        <taxon>Pseudomonadati</taxon>
        <taxon>Pseudomonadota</taxon>
        <taxon>Alphaproteobacteria</taxon>
        <taxon>Sphingomonadales</taxon>
        <taxon>Sphingomonadaceae</taxon>
        <taxon>Sphingomonas</taxon>
    </lineage>
</organism>
<name>A0A0E9MME1_9SPHN</name>
<protein>
    <submittedName>
        <fullName evidence="9">Putative ABC transporter permease protein</fullName>
    </submittedName>
</protein>
<keyword evidence="5 6" id="KW-0472">Membrane</keyword>
<evidence type="ECO:0000313" key="10">
    <source>
        <dbReference type="Proteomes" id="UP000033202"/>
    </source>
</evidence>
<dbReference type="Pfam" id="PF02687">
    <property type="entry name" value="FtsX"/>
    <property type="match status" value="2"/>
</dbReference>
<dbReference type="AlphaFoldDB" id="A0A0E9MME1"/>
<evidence type="ECO:0000259" key="8">
    <source>
        <dbReference type="Pfam" id="PF12704"/>
    </source>
</evidence>
<accession>A0A0E9MME1</accession>
<dbReference type="OrthoDB" id="9770036at2"/>
<feature type="domain" description="MacB-like periplasmic core" evidence="8">
    <location>
        <begin position="21"/>
        <end position="243"/>
    </location>
</feature>
<keyword evidence="10" id="KW-1185">Reference proteome</keyword>
<feature type="domain" description="ABC3 transporter permease C-terminal" evidence="7">
    <location>
        <begin position="300"/>
        <end position="417"/>
    </location>
</feature>
<feature type="transmembrane region" description="Helical" evidence="6">
    <location>
        <begin position="295"/>
        <end position="316"/>
    </location>
</feature>
<dbReference type="RefSeq" id="WP_046347760.1">
    <property type="nucleotide sequence ID" value="NZ_BBWU01000021.1"/>
</dbReference>
<feature type="transmembrane region" description="Helical" evidence="6">
    <location>
        <begin position="388"/>
        <end position="412"/>
    </location>
</feature>
<dbReference type="PROSITE" id="PS51257">
    <property type="entry name" value="PROKAR_LIPOPROTEIN"/>
    <property type="match status" value="1"/>
</dbReference>
<feature type="transmembrane region" description="Helical" evidence="6">
    <location>
        <begin position="439"/>
        <end position="460"/>
    </location>
</feature>
<dbReference type="Proteomes" id="UP000033202">
    <property type="component" value="Unassembled WGS sequence"/>
</dbReference>
<keyword evidence="4 6" id="KW-1133">Transmembrane helix</keyword>
<evidence type="ECO:0000313" key="9">
    <source>
        <dbReference type="EMBL" id="GAO38932.1"/>
    </source>
</evidence>
<dbReference type="PANTHER" id="PTHR30572">
    <property type="entry name" value="MEMBRANE COMPONENT OF TRANSPORTER-RELATED"/>
    <property type="match status" value="1"/>
</dbReference>
<dbReference type="GO" id="GO:0022857">
    <property type="term" value="F:transmembrane transporter activity"/>
    <property type="evidence" value="ECO:0007669"/>
    <property type="project" value="TreeGrafter"/>
</dbReference>
<feature type="transmembrane region" description="Helical" evidence="6">
    <location>
        <begin position="755"/>
        <end position="780"/>
    </location>
</feature>
<evidence type="ECO:0000256" key="6">
    <source>
        <dbReference type="SAM" id="Phobius"/>
    </source>
</evidence>
<comment type="subcellular location">
    <subcellularLocation>
        <location evidence="1">Cell membrane</location>
        <topology evidence="1">Multi-pass membrane protein</topology>
    </subcellularLocation>
</comment>
<dbReference type="InterPro" id="IPR025857">
    <property type="entry name" value="MacB_PCD"/>
</dbReference>
<evidence type="ECO:0000259" key="7">
    <source>
        <dbReference type="Pfam" id="PF02687"/>
    </source>
</evidence>
<dbReference type="InterPro" id="IPR050250">
    <property type="entry name" value="Macrolide_Exporter_MacB"/>
</dbReference>
<keyword evidence="3 6" id="KW-0812">Transmembrane</keyword>
<dbReference type="GO" id="GO:0005886">
    <property type="term" value="C:plasma membrane"/>
    <property type="evidence" value="ECO:0007669"/>
    <property type="project" value="UniProtKB-SubCell"/>
</dbReference>
<dbReference type="EMBL" id="BBWU01000021">
    <property type="protein sequence ID" value="GAO38932.1"/>
    <property type="molecule type" value="Genomic_DNA"/>
</dbReference>
<keyword evidence="2" id="KW-1003">Cell membrane</keyword>
<dbReference type="STRING" id="1219043.SCH01S_21_01190"/>
<feature type="transmembrane region" description="Helical" evidence="6">
    <location>
        <begin position="800"/>
        <end position="820"/>
    </location>
</feature>
<feature type="transmembrane region" description="Helical" evidence="6">
    <location>
        <begin position="20"/>
        <end position="41"/>
    </location>
</feature>
<dbReference type="Pfam" id="PF12704">
    <property type="entry name" value="MacB_PCD"/>
    <property type="match status" value="2"/>
</dbReference>
<feature type="transmembrane region" description="Helical" evidence="6">
    <location>
        <begin position="712"/>
        <end position="734"/>
    </location>
</feature>
<feature type="domain" description="MacB-like periplasmic core" evidence="8">
    <location>
        <begin position="447"/>
        <end position="655"/>
    </location>
</feature>
<evidence type="ECO:0000256" key="5">
    <source>
        <dbReference type="ARBA" id="ARBA00023136"/>
    </source>
</evidence>
<gene>
    <name evidence="9" type="ORF">SCH01S_21_01190</name>
</gene>
<evidence type="ECO:0000256" key="3">
    <source>
        <dbReference type="ARBA" id="ARBA00022692"/>
    </source>
</evidence>
<feature type="transmembrane region" description="Helical" evidence="6">
    <location>
        <begin position="341"/>
        <end position="368"/>
    </location>
</feature>
<feature type="domain" description="ABC3 transporter permease C-terminal" evidence="7">
    <location>
        <begin position="714"/>
        <end position="827"/>
    </location>
</feature>
<proteinExistence type="predicted"/>
<comment type="caution">
    <text evidence="9">The sequence shown here is derived from an EMBL/GenBank/DDBJ whole genome shotgun (WGS) entry which is preliminary data.</text>
</comment>
<reference evidence="9 10" key="1">
    <citation type="submission" date="2015-04" db="EMBL/GenBank/DDBJ databases">
        <title>Whole genome shotgun sequence of Sphingomonas changbaiensis NBRC 104936.</title>
        <authorList>
            <person name="Katano-Makiyama Y."/>
            <person name="Hosoyama A."/>
            <person name="Hashimoto M."/>
            <person name="Noguchi M."/>
            <person name="Tsuchikane K."/>
            <person name="Ohji S."/>
            <person name="Yamazoe A."/>
            <person name="Ichikawa N."/>
            <person name="Kimura A."/>
            <person name="Fujita N."/>
        </authorList>
    </citation>
    <scope>NUCLEOTIDE SEQUENCE [LARGE SCALE GENOMIC DNA]</scope>
    <source>
        <strain evidence="9 10">NBRC 104936</strain>
    </source>
</reference>
<dbReference type="InterPro" id="IPR003838">
    <property type="entry name" value="ABC3_permease_C"/>
</dbReference>
<evidence type="ECO:0000256" key="2">
    <source>
        <dbReference type="ARBA" id="ARBA00022475"/>
    </source>
</evidence>
<dbReference type="PANTHER" id="PTHR30572:SF18">
    <property type="entry name" value="ABC-TYPE MACROLIDE FAMILY EXPORT SYSTEM PERMEASE COMPONENT 2"/>
    <property type="match status" value="1"/>
</dbReference>
<evidence type="ECO:0000256" key="4">
    <source>
        <dbReference type="ARBA" id="ARBA00022989"/>
    </source>
</evidence>